<keyword evidence="5" id="KW-1185">Reference proteome</keyword>
<organism evidence="4 5">
    <name type="scientific">Desulfosporosinus lacus DSM 15449</name>
    <dbReference type="NCBI Taxonomy" id="1121420"/>
    <lineage>
        <taxon>Bacteria</taxon>
        <taxon>Bacillati</taxon>
        <taxon>Bacillota</taxon>
        <taxon>Clostridia</taxon>
        <taxon>Eubacteriales</taxon>
        <taxon>Desulfitobacteriaceae</taxon>
        <taxon>Desulfosporosinus</taxon>
    </lineage>
</organism>
<dbReference type="InterPro" id="IPR013196">
    <property type="entry name" value="HTH_11"/>
</dbReference>
<accession>A0A1M5Y886</accession>
<protein>
    <submittedName>
        <fullName evidence="4">Predicted DNA-binding transcriptional regulator YafY, contains an HTH and WYL domains</fullName>
    </submittedName>
</protein>
<dbReference type="Proteomes" id="UP000183954">
    <property type="component" value="Unassembled WGS sequence"/>
</dbReference>
<dbReference type="PROSITE" id="PS51000">
    <property type="entry name" value="HTH_DEOR_2"/>
    <property type="match status" value="1"/>
</dbReference>
<dbReference type="PROSITE" id="PS52050">
    <property type="entry name" value="WYL"/>
    <property type="match status" value="1"/>
</dbReference>
<feature type="domain" description="HTH deoR-type" evidence="3">
    <location>
        <begin position="8"/>
        <end position="66"/>
    </location>
</feature>
<evidence type="ECO:0000313" key="5">
    <source>
        <dbReference type="Proteomes" id="UP000183954"/>
    </source>
</evidence>
<gene>
    <name evidence="4" type="ORF">SAMN02746098_02329</name>
</gene>
<dbReference type="SUPFAM" id="SSF46785">
    <property type="entry name" value="Winged helix' DNA-binding domain"/>
    <property type="match status" value="1"/>
</dbReference>
<dbReference type="InterPro" id="IPR028349">
    <property type="entry name" value="PafC-like"/>
</dbReference>
<dbReference type="InterPro" id="IPR001034">
    <property type="entry name" value="DeoR_HTH"/>
</dbReference>
<dbReference type="Pfam" id="PF25583">
    <property type="entry name" value="WCX"/>
    <property type="match status" value="1"/>
</dbReference>
<proteinExistence type="predicted"/>
<dbReference type="InterPro" id="IPR057727">
    <property type="entry name" value="WCX_dom"/>
</dbReference>
<dbReference type="InterPro" id="IPR026881">
    <property type="entry name" value="WYL_dom"/>
</dbReference>
<evidence type="ECO:0000256" key="1">
    <source>
        <dbReference type="ARBA" id="ARBA00023015"/>
    </source>
</evidence>
<dbReference type="AlphaFoldDB" id="A0A1M5Y886"/>
<evidence type="ECO:0000259" key="3">
    <source>
        <dbReference type="PROSITE" id="PS51000"/>
    </source>
</evidence>
<reference evidence="5" key="1">
    <citation type="submission" date="2016-11" db="EMBL/GenBank/DDBJ databases">
        <authorList>
            <person name="Varghese N."/>
            <person name="Submissions S."/>
        </authorList>
    </citation>
    <scope>NUCLEOTIDE SEQUENCE [LARGE SCALE GENOMIC DNA]</scope>
    <source>
        <strain evidence="5">DSM 15449</strain>
    </source>
</reference>
<dbReference type="Pfam" id="PF13280">
    <property type="entry name" value="WYL"/>
    <property type="match status" value="1"/>
</dbReference>
<dbReference type="InterPro" id="IPR036388">
    <property type="entry name" value="WH-like_DNA-bd_sf"/>
</dbReference>
<keyword evidence="1" id="KW-0805">Transcription regulation</keyword>
<dbReference type="InterPro" id="IPR051534">
    <property type="entry name" value="CBASS_pafABC_assoc_protein"/>
</dbReference>
<keyword evidence="2" id="KW-0804">Transcription</keyword>
<dbReference type="PANTHER" id="PTHR34580:SF1">
    <property type="entry name" value="PROTEIN PAFC"/>
    <property type="match status" value="1"/>
</dbReference>
<keyword evidence="4" id="KW-0238">DNA-binding</keyword>
<dbReference type="Gene3D" id="1.10.10.10">
    <property type="entry name" value="Winged helix-like DNA-binding domain superfamily/Winged helix DNA-binding domain"/>
    <property type="match status" value="1"/>
</dbReference>
<dbReference type="Pfam" id="PF08279">
    <property type="entry name" value="HTH_11"/>
    <property type="match status" value="1"/>
</dbReference>
<dbReference type="GO" id="GO:0003677">
    <property type="term" value="F:DNA binding"/>
    <property type="evidence" value="ECO:0007669"/>
    <property type="project" value="UniProtKB-KW"/>
</dbReference>
<dbReference type="SMART" id="SM00420">
    <property type="entry name" value="HTH_DEOR"/>
    <property type="match status" value="1"/>
</dbReference>
<dbReference type="PANTHER" id="PTHR34580">
    <property type="match status" value="1"/>
</dbReference>
<dbReference type="STRING" id="1121420.SAMN02746098_02329"/>
<evidence type="ECO:0000313" key="4">
    <source>
        <dbReference type="EMBL" id="SHI08028.1"/>
    </source>
</evidence>
<name>A0A1M5Y886_9FIRM</name>
<sequence length="305" mass="35552">MITGDKMQINRLFEIVYSLLNSKTITAKELSERFEVSVRTIYRDIEALSNAGIPVYMSRGKGGGISLLDNFVLNRSVLSDTEQTEILTALQTLNAINYPDVDTIIAKLGALFDKEDYNWIDVDFSNWGSKDRGTFNLLKTSIVNRRVITFNYFSSYGEKTFRTVEPLQLWFKDKAWYLKGRCLLKQAFRIFKLNRMKNLRMTEESFEKESVKELVNEPAQGINFQRVDLKLRFKPSVAYRVYDEFDENEIVKNSDGSFNVSVSYPEDEWVYGYILSFGSFVEVIEPKHIQDIIIERLEETLKQYK</sequence>
<dbReference type="GO" id="GO:0003700">
    <property type="term" value="F:DNA-binding transcription factor activity"/>
    <property type="evidence" value="ECO:0007669"/>
    <property type="project" value="InterPro"/>
</dbReference>
<dbReference type="EMBL" id="FQXJ01000007">
    <property type="protein sequence ID" value="SHI08028.1"/>
    <property type="molecule type" value="Genomic_DNA"/>
</dbReference>
<evidence type="ECO:0000256" key="2">
    <source>
        <dbReference type="ARBA" id="ARBA00023163"/>
    </source>
</evidence>
<dbReference type="InterPro" id="IPR036390">
    <property type="entry name" value="WH_DNA-bd_sf"/>
</dbReference>
<dbReference type="PIRSF" id="PIRSF016838">
    <property type="entry name" value="PafC"/>
    <property type="match status" value="1"/>
</dbReference>